<evidence type="ECO:0000313" key="2">
    <source>
        <dbReference type="Proteomes" id="UP001632038"/>
    </source>
</evidence>
<sequence length="132" mass="14880">MILILFEYLPQICKSALHYLFAHEVVKADAGPDELWYHVGGHFPCFPKHEFALVTGLSFKPTTFNPSVKANPPGDGLFFPHYRGQRVKMDDLLSDFTKGVFCGSPADALKTCGHTRPYRNWGILVGFVFLMM</sequence>
<dbReference type="Proteomes" id="UP001632038">
    <property type="component" value="Unassembled WGS sequence"/>
</dbReference>
<comment type="caution">
    <text evidence="1">The sequence shown here is derived from an EMBL/GenBank/DDBJ whole genome shotgun (WGS) entry which is preliminary data.</text>
</comment>
<dbReference type="EMBL" id="JAVIJP010000005">
    <property type="protein sequence ID" value="KAL3652518.1"/>
    <property type="molecule type" value="Genomic_DNA"/>
</dbReference>
<protein>
    <submittedName>
        <fullName evidence="1">Uncharacterized protein</fullName>
    </submittedName>
</protein>
<keyword evidence="2" id="KW-1185">Reference proteome</keyword>
<accession>A0ABD3EDV9</accession>
<organism evidence="1 2">
    <name type="scientific">Castilleja foliolosa</name>
    <dbReference type="NCBI Taxonomy" id="1961234"/>
    <lineage>
        <taxon>Eukaryota</taxon>
        <taxon>Viridiplantae</taxon>
        <taxon>Streptophyta</taxon>
        <taxon>Embryophyta</taxon>
        <taxon>Tracheophyta</taxon>
        <taxon>Spermatophyta</taxon>
        <taxon>Magnoliopsida</taxon>
        <taxon>eudicotyledons</taxon>
        <taxon>Gunneridae</taxon>
        <taxon>Pentapetalae</taxon>
        <taxon>asterids</taxon>
        <taxon>lamiids</taxon>
        <taxon>Lamiales</taxon>
        <taxon>Orobanchaceae</taxon>
        <taxon>Pedicularideae</taxon>
        <taxon>Castillejinae</taxon>
        <taxon>Castilleja</taxon>
    </lineage>
</organism>
<proteinExistence type="predicted"/>
<name>A0ABD3EDV9_9LAMI</name>
<evidence type="ECO:0000313" key="1">
    <source>
        <dbReference type="EMBL" id="KAL3652518.1"/>
    </source>
</evidence>
<reference evidence="2" key="1">
    <citation type="journal article" date="2024" name="IScience">
        <title>Strigolactones Initiate the Formation of Haustorium-like Structures in Castilleja.</title>
        <authorList>
            <person name="Buerger M."/>
            <person name="Peterson D."/>
            <person name="Chory J."/>
        </authorList>
    </citation>
    <scope>NUCLEOTIDE SEQUENCE [LARGE SCALE GENOMIC DNA]</scope>
</reference>
<gene>
    <name evidence="1" type="ORF">CASFOL_002199</name>
</gene>
<dbReference type="AlphaFoldDB" id="A0ABD3EDV9"/>